<gene>
    <name evidence="1" type="ORF">HHU08_01485</name>
</gene>
<protein>
    <submittedName>
        <fullName evidence="1">Uncharacterized protein</fullName>
    </submittedName>
</protein>
<sequence length="121" mass="14933">MKEQDMTNRQIKEFKPRDHFEFRDCEYVFIVARFENLKSISSYNNEDYSYFIYIFKQEHKLVDKNTMETKAFNVLCFHHVYQNFDYLTRNILPVVKEYILDKELLFDFIQHLVELDPELVK</sequence>
<proteinExistence type="predicted"/>
<accession>A0A7Y0K4L6</accession>
<dbReference type="RefSeq" id="WP_169187640.1">
    <property type="nucleotide sequence ID" value="NZ_JABBPK010000001.1"/>
</dbReference>
<evidence type="ECO:0000313" key="2">
    <source>
        <dbReference type="Proteomes" id="UP000588491"/>
    </source>
</evidence>
<organism evidence="1 2">
    <name type="scientific">Niallia alba</name>
    <dbReference type="NCBI Taxonomy" id="2729105"/>
    <lineage>
        <taxon>Bacteria</taxon>
        <taxon>Bacillati</taxon>
        <taxon>Bacillota</taxon>
        <taxon>Bacilli</taxon>
        <taxon>Bacillales</taxon>
        <taxon>Bacillaceae</taxon>
        <taxon>Niallia</taxon>
    </lineage>
</organism>
<keyword evidence="2" id="KW-1185">Reference proteome</keyword>
<dbReference type="Proteomes" id="UP000588491">
    <property type="component" value="Unassembled WGS sequence"/>
</dbReference>
<name>A0A7Y0K4L6_9BACI</name>
<reference evidence="1 2" key="1">
    <citation type="submission" date="2020-04" db="EMBL/GenBank/DDBJ databases">
        <title>Bacillus sp. UniB3 isolated from commercial digestive syrup.</title>
        <authorList>
            <person name="Thorat V."/>
            <person name="Kirdat K."/>
            <person name="Tiwarekar B."/>
            <person name="Yadav A."/>
        </authorList>
    </citation>
    <scope>NUCLEOTIDE SEQUENCE [LARGE SCALE GENOMIC DNA]</scope>
    <source>
        <strain evidence="1 2">UniB3</strain>
    </source>
</reference>
<evidence type="ECO:0000313" key="1">
    <source>
        <dbReference type="EMBL" id="NMO75713.1"/>
    </source>
</evidence>
<comment type="caution">
    <text evidence="1">The sequence shown here is derived from an EMBL/GenBank/DDBJ whole genome shotgun (WGS) entry which is preliminary data.</text>
</comment>
<dbReference type="AlphaFoldDB" id="A0A7Y0K4L6"/>
<dbReference type="EMBL" id="JABBPK010000001">
    <property type="protein sequence ID" value="NMO75713.1"/>
    <property type="molecule type" value="Genomic_DNA"/>
</dbReference>